<dbReference type="AlphaFoldDB" id="A0A4V1AL23"/>
<keyword evidence="5 6" id="KW-0233">DNA recombination</keyword>
<dbReference type="NCBIfam" id="NF033543">
    <property type="entry name" value="transpos_IS256"/>
    <property type="match status" value="1"/>
</dbReference>
<dbReference type="RefSeq" id="WP_221343590.1">
    <property type="nucleotide sequence ID" value="NZ_CP037954.1"/>
</dbReference>
<evidence type="ECO:0000256" key="1">
    <source>
        <dbReference type="ARBA" id="ARBA00002190"/>
    </source>
</evidence>
<dbReference type="KEGG" id="csal:NBC122_01443"/>
<dbReference type="GO" id="GO:0006313">
    <property type="term" value="P:DNA transposition"/>
    <property type="evidence" value="ECO:0007669"/>
    <property type="project" value="UniProtKB-UniRule"/>
</dbReference>
<reference evidence="7 8" key="1">
    <citation type="submission" date="2019-03" db="EMBL/GenBank/DDBJ databases">
        <authorList>
            <person name="Kim H."/>
            <person name="Yu S.-M."/>
        </authorList>
    </citation>
    <scope>NUCLEOTIDE SEQUENCE [LARGE SCALE GENOMIC DNA]</scope>
    <source>
        <strain evidence="7 8">NBC122</strain>
    </source>
</reference>
<evidence type="ECO:0000256" key="3">
    <source>
        <dbReference type="ARBA" id="ARBA00022578"/>
    </source>
</evidence>
<accession>A0A4V1AL23</accession>
<dbReference type="PANTHER" id="PTHR33217:SF8">
    <property type="entry name" value="MUTATOR FAMILY TRANSPOSASE"/>
    <property type="match status" value="1"/>
</dbReference>
<proteinExistence type="inferred from homology"/>
<evidence type="ECO:0000313" key="8">
    <source>
        <dbReference type="Proteomes" id="UP000294419"/>
    </source>
</evidence>
<keyword evidence="3 6" id="KW-0815">Transposition</keyword>
<keyword evidence="8" id="KW-1185">Reference proteome</keyword>
<evidence type="ECO:0000256" key="6">
    <source>
        <dbReference type="RuleBase" id="RU365089"/>
    </source>
</evidence>
<dbReference type="Proteomes" id="UP000294419">
    <property type="component" value="Chromosome"/>
</dbReference>
<dbReference type="GO" id="GO:0004803">
    <property type="term" value="F:transposase activity"/>
    <property type="evidence" value="ECO:0007669"/>
    <property type="project" value="UniProtKB-UniRule"/>
</dbReference>
<evidence type="ECO:0000313" key="7">
    <source>
        <dbReference type="EMBL" id="QBO58264.1"/>
    </source>
</evidence>
<evidence type="ECO:0000256" key="4">
    <source>
        <dbReference type="ARBA" id="ARBA00023125"/>
    </source>
</evidence>
<comment type="function">
    <text evidence="1 6">Required for the transposition of the insertion element.</text>
</comment>
<keyword evidence="4 6" id="KW-0238">DNA-binding</keyword>
<evidence type="ECO:0000256" key="5">
    <source>
        <dbReference type="ARBA" id="ARBA00023172"/>
    </source>
</evidence>
<evidence type="ECO:0000256" key="2">
    <source>
        <dbReference type="ARBA" id="ARBA00010961"/>
    </source>
</evidence>
<dbReference type="EMBL" id="CP037954">
    <property type="protein sequence ID" value="QBO58264.1"/>
    <property type="molecule type" value="Genomic_DNA"/>
</dbReference>
<keyword evidence="6" id="KW-0814">Transposable element</keyword>
<dbReference type="InterPro" id="IPR001207">
    <property type="entry name" value="Transposase_mutator"/>
</dbReference>
<gene>
    <name evidence="7" type="ORF">NBC122_01443</name>
</gene>
<dbReference type="Pfam" id="PF00872">
    <property type="entry name" value="Transposase_mut"/>
    <property type="match status" value="1"/>
</dbReference>
<dbReference type="PANTHER" id="PTHR33217">
    <property type="entry name" value="TRANSPOSASE FOR INSERTION SEQUENCE ELEMENT IS1081"/>
    <property type="match status" value="1"/>
</dbReference>
<name>A0A4V1AL23_9FLAO</name>
<dbReference type="GO" id="GO:0003677">
    <property type="term" value="F:DNA binding"/>
    <property type="evidence" value="ECO:0007669"/>
    <property type="project" value="UniProtKB-UniRule"/>
</dbReference>
<protein>
    <recommendedName>
        <fullName evidence="6">Mutator family transposase</fullName>
    </recommendedName>
</protein>
<sequence length="418" mass="49054">MKIERHLHQQENEGDYCNGYRERKARGFGKEMILKVPRTRNGTFYPVLLNVLRNEDEERRKLIFSLYRRGLTTEQVSDVYEEIYGKEYSKQQISYLMKDSREEVDIWLKRKLESHYLVLYIDATFVHTRRDKSVSKEGYYTILGIKEDGSREVLSIVNHPTEGATLWQMELESLKERGVQSVGLIASDGLTSIENAIAESFPNASHQLCVVHIKRNILAVFPRTKRLEIGKELLEIFAIETKSITAVEAFKNLCSFVEKYQKSYSSLKSFSNERNIAYFTYLNYPPSIQRMIYTTNWIERLNRDYKRVLKMRGAMPSPESILFLMGSVAMEKEYKSYSYPVTAFREIEELKKKANIEVAVWFRNVGNFKRSVKKLSIFLNQINNNDNIFFTHSLRHYLNWRFSSPFPLISGHKKSPSK</sequence>
<comment type="similarity">
    <text evidence="2 6">Belongs to the transposase mutator family.</text>
</comment>
<organism evidence="7 8">
    <name type="scientific">Chryseobacterium salivictor</name>
    <dbReference type="NCBI Taxonomy" id="2547600"/>
    <lineage>
        <taxon>Bacteria</taxon>
        <taxon>Pseudomonadati</taxon>
        <taxon>Bacteroidota</taxon>
        <taxon>Flavobacteriia</taxon>
        <taxon>Flavobacteriales</taxon>
        <taxon>Weeksellaceae</taxon>
        <taxon>Chryseobacterium group</taxon>
        <taxon>Chryseobacterium</taxon>
    </lineage>
</organism>